<comment type="function">
    <text evidence="13">Catalytic component of the NuA4 histone acetyltransferase (HAT) complex which is involved in epigenetic transcriptional activation of selected genes principally by acetylation of nucleosomal histones H4, H3, H2B, H2A and H2A variant H2A.Z. Acetylates histone H4 to form H4K5ac, H4K8ac, H4K12ac and H4K16ac, histone H3 to form H3K14ac, and histone H2A to form H2AK4ac and H2AK7ac. The NuA4 complex is involved in the DNA damage response and is required for chromosome segregation. The NuA4 complex plays a direct role in repair of DNA double-strand breaks (DSBs) through homologous recombination. Recruitment to promoters depends on H3K4me. Also acetylates non-histone proteins. In addition to protein acetyltransferase, can use different acyl-CoA substrates, such as 2-hydroxyisobutanoyl-CoA (2-hydroxyisobutyryl-CoA) or (2E)-butenoyl-CoA (crotonyl-CoA), and is able to mediate protein 2-hydroxyisobutyrylation and crotonylation, respectively.</text>
</comment>
<evidence type="ECO:0000256" key="3">
    <source>
        <dbReference type="ARBA" id="ARBA00013184"/>
    </source>
</evidence>
<feature type="region of interest" description="Disordered" evidence="15">
    <location>
        <begin position="1"/>
        <end position="48"/>
    </location>
</feature>
<protein>
    <recommendedName>
        <fullName evidence="3">histone acetyltransferase</fullName>
        <ecNumber evidence="3">2.3.1.48</ecNumber>
    </recommendedName>
</protein>
<evidence type="ECO:0000313" key="17">
    <source>
        <dbReference type="EMBL" id="KAA8898810.1"/>
    </source>
</evidence>
<dbReference type="Gene3D" id="3.40.630.30">
    <property type="match status" value="1"/>
</dbReference>
<evidence type="ECO:0000256" key="14">
    <source>
        <dbReference type="PIRSR" id="PIRSR602717-51"/>
    </source>
</evidence>
<dbReference type="InterPro" id="IPR050603">
    <property type="entry name" value="MYST_HAT"/>
</dbReference>
<gene>
    <name evidence="17" type="ORF">FN846DRAFT_198066</name>
</gene>
<dbReference type="Pfam" id="PF01853">
    <property type="entry name" value="MOZ_SAS"/>
    <property type="match status" value="1"/>
</dbReference>
<dbReference type="Proteomes" id="UP000326924">
    <property type="component" value="Unassembled WGS sequence"/>
</dbReference>
<organism evidence="17 18">
    <name type="scientific">Sphaerosporella brunnea</name>
    <dbReference type="NCBI Taxonomy" id="1250544"/>
    <lineage>
        <taxon>Eukaryota</taxon>
        <taxon>Fungi</taxon>
        <taxon>Dikarya</taxon>
        <taxon>Ascomycota</taxon>
        <taxon>Pezizomycotina</taxon>
        <taxon>Pezizomycetes</taxon>
        <taxon>Pezizales</taxon>
        <taxon>Pyronemataceae</taxon>
        <taxon>Sphaerosporella</taxon>
    </lineage>
</organism>
<evidence type="ECO:0000256" key="12">
    <source>
        <dbReference type="ARBA" id="ARBA00023315"/>
    </source>
</evidence>
<evidence type="ECO:0000256" key="15">
    <source>
        <dbReference type="SAM" id="MobiDB-lite"/>
    </source>
</evidence>
<dbReference type="GO" id="GO:0008270">
    <property type="term" value="F:zinc ion binding"/>
    <property type="evidence" value="ECO:0007669"/>
    <property type="project" value="UniProtKB-KW"/>
</dbReference>
<evidence type="ECO:0000256" key="6">
    <source>
        <dbReference type="ARBA" id="ARBA00022771"/>
    </source>
</evidence>
<evidence type="ECO:0000256" key="4">
    <source>
        <dbReference type="ARBA" id="ARBA00022679"/>
    </source>
</evidence>
<dbReference type="GO" id="GO:0006355">
    <property type="term" value="P:regulation of DNA-templated transcription"/>
    <property type="evidence" value="ECO:0007669"/>
    <property type="project" value="InterPro"/>
</dbReference>
<sequence length="316" mass="35591">MPPASKKRPAPAASIKKPAKKAKNERSPAASSQRSTRSPGAGSPPKKVMTVTLGDKVMTPWHNYESPKETVQDGAFDGTLYFCEYCFKYTSDIEKICAHNRFCCAEIPGTVVYRSGDQEIYEVDGGEDTLFCQNLCLFARFFLDTKSVVYETAGFRFYLSTSLNPHTHRRRVTGFFSKEKKSWDDYNLACILVLPPYHRQGLGKTLVAFSYELSRREKKMGSPERPLSDLGLRGYQSYWASTILSYLSRLPIGTAITANDISEATYIVADDVREALAYMDVVVQQGNRKVICLDRWKRVVDPAYELDPQGILIPLD</sequence>
<dbReference type="InterPro" id="IPR040706">
    <property type="entry name" value="Zf-MYST"/>
</dbReference>
<dbReference type="GO" id="GO:0005634">
    <property type="term" value="C:nucleus"/>
    <property type="evidence" value="ECO:0007669"/>
    <property type="project" value="UniProtKB-SubCell"/>
</dbReference>
<keyword evidence="12" id="KW-0012">Acyltransferase</keyword>
<dbReference type="InParanoid" id="A0A5J5EPX0"/>
<dbReference type="Pfam" id="PF17772">
    <property type="entry name" value="zf-MYST"/>
    <property type="match status" value="1"/>
</dbReference>
<comment type="caution">
    <text evidence="17">The sequence shown here is derived from an EMBL/GenBank/DDBJ whole genome shotgun (WGS) entry which is preliminary data.</text>
</comment>
<evidence type="ECO:0000256" key="2">
    <source>
        <dbReference type="ARBA" id="ARBA00010107"/>
    </source>
</evidence>
<dbReference type="PANTHER" id="PTHR10615:SF219">
    <property type="entry name" value="HISTONE ACETYLTRANSFERASE KAT5"/>
    <property type="match status" value="1"/>
</dbReference>
<evidence type="ECO:0000256" key="13">
    <source>
        <dbReference type="ARBA" id="ARBA00045805"/>
    </source>
</evidence>
<keyword evidence="18" id="KW-1185">Reference proteome</keyword>
<dbReference type="EMBL" id="VXIS01000178">
    <property type="protein sequence ID" value="KAA8898810.1"/>
    <property type="molecule type" value="Genomic_DNA"/>
</dbReference>
<keyword evidence="7" id="KW-0862">Zinc</keyword>
<comment type="similarity">
    <text evidence="2">Belongs to the MYST (SAS/MOZ) family.</text>
</comment>
<keyword evidence="11" id="KW-0539">Nucleus</keyword>
<keyword evidence="10" id="KW-0804">Transcription</keyword>
<keyword evidence="5" id="KW-0479">Metal-binding</keyword>
<dbReference type="PROSITE" id="PS51726">
    <property type="entry name" value="MYST_HAT"/>
    <property type="match status" value="1"/>
</dbReference>
<keyword evidence="4 17" id="KW-0808">Transferase</keyword>
<evidence type="ECO:0000256" key="9">
    <source>
        <dbReference type="ARBA" id="ARBA00023015"/>
    </source>
</evidence>
<comment type="subcellular location">
    <subcellularLocation>
        <location evidence="1">Nucleus</location>
    </subcellularLocation>
</comment>
<dbReference type="EC" id="2.3.1.48" evidence="3"/>
<evidence type="ECO:0000256" key="1">
    <source>
        <dbReference type="ARBA" id="ARBA00004123"/>
    </source>
</evidence>
<feature type="domain" description="MYST-type HAT" evidence="16">
    <location>
        <begin position="43"/>
        <end position="308"/>
    </location>
</feature>
<dbReference type="InterPro" id="IPR002717">
    <property type="entry name" value="HAT_MYST-type"/>
</dbReference>
<evidence type="ECO:0000256" key="10">
    <source>
        <dbReference type="ARBA" id="ARBA00023163"/>
    </source>
</evidence>
<dbReference type="AlphaFoldDB" id="A0A5J5EPX0"/>
<keyword evidence="8" id="KW-0007">Acetylation</keyword>
<evidence type="ECO:0000256" key="11">
    <source>
        <dbReference type="ARBA" id="ARBA00023242"/>
    </source>
</evidence>
<dbReference type="GO" id="GO:0046972">
    <property type="term" value="F:histone H4K16 acetyltransferase activity"/>
    <property type="evidence" value="ECO:0007669"/>
    <property type="project" value="TreeGrafter"/>
</dbReference>
<dbReference type="PANTHER" id="PTHR10615">
    <property type="entry name" value="HISTONE ACETYLTRANSFERASE"/>
    <property type="match status" value="1"/>
</dbReference>
<dbReference type="InterPro" id="IPR016181">
    <property type="entry name" value="Acyl_CoA_acyltransferase"/>
</dbReference>
<dbReference type="InterPro" id="IPR036388">
    <property type="entry name" value="WH-like_DNA-bd_sf"/>
</dbReference>
<reference evidence="17 18" key="1">
    <citation type="submission" date="2019-09" db="EMBL/GenBank/DDBJ databases">
        <title>Draft genome of the ectomycorrhizal ascomycete Sphaerosporella brunnea.</title>
        <authorList>
            <consortium name="DOE Joint Genome Institute"/>
            <person name="Benucci G.M."/>
            <person name="Marozzi G."/>
            <person name="Antonielli L."/>
            <person name="Sanchez S."/>
            <person name="Marco P."/>
            <person name="Wang X."/>
            <person name="Falini L.B."/>
            <person name="Barry K."/>
            <person name="Haridas S."/>
            <person name="Lipzen A."/>
            <person name="Labutti K."/>
            <person name="Grigoriev I.V."/>
            <person name="Murat C."/>
            <person name="Martin F."/>
            <person name="Albertini E."/>
            <person name="Donnini D."/>
            <person name="Bonito G."/>
        </authorList>
    </citation>
    <scope>NUCLEOTIDE SEQUENCE [LARGE SCALE GENOMIC DNA]</scope>
    <source>
        <strain evidence="17 18">Sb_GMNB300</strain>
    </source>
</reference>
<dbReference type="Gene3D" id="1.10.10.10">
    <property type="entry name" value="Winged helix-like DNA-binding domain superfamily/Winged helix DNA-binding domain"/>
    <property type="match status" value="1"/>
</dbReference>
<dbReference type="Gene3D" id="3.30.60.60">
    <property type="entry name" value="N-acetyl transferase-like"/>
    <property type="match status" value="1"/>
</dbReference>
<evidence type="ECO:0000256" key="5">
    <source>
        <dbReference type="ARBA" id="ARBA00022723"/>
    </source>
</evidence>
<evidence type="ECO:0000256" key="7">
    <source>
        <dbReference type="ARBA" id="ARBA00022833"/>
    </source>
</evidence>
<proteinExistence type="inferred from homology"/>
<accession>A0A5J5EPX0</accession>
<evidence type="ECO:0000259" key="16">
    <source>
        <dbReference type="PROSITE" id="PS51726"/>
    </source>
</evidence>
<evidence type="ECO:0000313" key="18">
    <source>
        <dbReference type="Proteomes" id="UP000326924"/>
    </source>
</evidence>
<keyword evidence="6" id="KW-0863">Zinc-finger</keyword>
<feature type="compositionally biased region" description="Polar residues" evidence="15">
    <location>
        <begin position="29"/>
        <end position="38"/>
    </location>
</feature>
<keyword evidence="9" id="KW-0805">Transcription regulation</keyword>
<evidence type="ECO:0000256" key="8">
    <source>
        <dbReference type="ARBA" id="ARBA00022990"/>
    </source>
</evidence>
<name>A0A5J5EPX0_9PEZI</name>
<feature type="active site" description="Proton donor/acceptor" evidence="14">
    <location>
        <position position="224"/>
    </location>
</feature>
<dbReference type="OrthoDB" id="787137at2759"/>
<dbReference type="SUPFAM" id="SSF55729">
    <property type="entry name" value="Acyl-CoA N-acyltransferases (Nat)"/>
    <property type="match status" value="1"/>
</dbReference>
<dbReference type="GO" id="GO:0035267">
    <property type="term" value="C:NuA4 histone acetyltransferase complex"/>
    <property type="evidence" value="ECO:0007669"/>
    <property type="project" value="TreeGrafter"/>
</dbReference>